<accession>C8RYD2</accession>
<proteinExistence type="inferred from homology"/>
<dbReference type="Pfam" id="PF02872">
    <property type="entry name" value="5_nucleotid_C"/>
    <property type="match status" value="1"/>
</dbReference>
<keyword evidence="2" id="KW-0547">Nucleotide-binding</keyword>
<organism evidence="5 6">
    <name type="scientific">Rhodobacter ferrooxidans</name>
    <dbReference type="NCBI Taxonomy" id="371731"/>
    <lineage>
        <taxon>Bacteria</taxon>
        <taxon>Pseudomonadati</taxon>
        <taxon>Pseudomonadota</taxon>
        <taxon>Alphaproteobacteria</taxon>
        <taxon>Rhodobacterales</taxon>
        <taxon>Rhodobacter group</taxon>
        <taxon>Rhodobacter</taxon>
    </lineage>
</organism>
<comment type="similarity">
    <text evidence="2">Belongs to the 5'-nucleotidase family.</text>
</comment>
<protein>
    <submittedName>
        <fullName evidence="5">5'-Nucleotidase domain protein</fullName>
    </submittedName>
</protein>
<dbReference type="Proteomes" id="UP000010121">
    <property type="component" value="Unassembled WGS sequence"/>
</dbReference>
<dbReference type="GO" id="GO:0016787">
    <property type="term" value="F:hydrolase activity"/>
    <property type="evidence" value="ECO:0007669"/>
    <property type="project" value="UniProtKB-KW"/>
</dbReference>
<dbReference type="InterPro" id="IPR008334">
    <property type="entry name" value="5'-Nucleotdase_C"/>
</dbReference>
<dbReference type="STRING" id="371731.Rsw2DRAFT_0810"/>
<keyword evidence="2" id="KW-0378">Hydrolase</keyword>
<dbReference type="PRINTS" id="PR01607">
    <property type="entry name" value="APYRASEFAMLY"/>
</dbReference>
<reference evidence="5 6" key="1">
    <citation type="submission" date="2009-08" db="EMBL/GenBank/DDBJ databases">
        <title>The draft genome of Rhodobacter sp. SW2.</title>
        <authorList>
            <consortium name="US DOE Joint Genome Institute (JGI-PGF)"/>
            <person name="Lucas S."/>
            <person name="Copeland A."/>
            <person name="Lapidus A."/>
            <person name="Glavina del Rio T."/>
            <person name="Tice H."/>
            <person name="Bruce D."/>
            <person name="Goodwin L."/>
            <person name="Pitluck S."/>
            <person name="Larimer F."/>
            <person name="Land M.L."/>
            <person name="Hauser L."/>
            <person name="Emerson D."/>
        </authorList>
    </citation>
    <scope>NUCLEOTIDE SEQUENCE [LARGE SCALE GENOMIC DNA]</scope>
    <source>
        <strain evidence="5 6">SW2</strain>
    </source>
</reference>
<feature type="signal peptide" evidence="2">
    <location>
        <begin position="1"/>
        <end position="28"/>
    </location>
</feature>
<dbReference type="Gene3D" id="3.60.21.10">
    <property type="match status" value="1"/>
</dbReference>
<evidence type="ECO:0000259" key="4">
    <source>
        <dbReference type="Pfam" id="PF02872"/>
    </source>
</evidence>
<dbReference type="InterPro" id="IPR029052">
    <property type="entry name" value="Metallo-depent_PP-like"/>
</dbReference>
<dbReference type="SUPFAM" id="SSF55816">
    <property type="entry name" value="5'-nucleotidase (syn. UDP-sugar hydrolase), C-terminal domain"/>
    <property type="match status" value="1"/>
</dbReference>
<dbReference type="InterPro" id="IPR036907">
    <property type="entry name" value="5'-Nucleotdase_C_sf"/>
</dbReference>
<dbReference type="InterPro" id="IPR006179">
    <property type="entry name" value="5_nucleotidase/apyrase"/>
</dbReference>
<dbReference type="GO" id="GO:0009166">
    <property type="term" value="P:nucleotide catabolic process"/>
    <property type="evidence" value="ECO:0007669"/>
    <property type="project" value="InterPro"/>
</dbReference>
<dbReference type="eggNOG" id="COG0737">
    <property type="taxonomic scope" value="Bacteria"/>
</dbReference>
<feature type="domain" description="Calcineurin-like phosphoesterase" evidence="3">
    <location>
        <begin position="34"/>
        <end position="232"/>
    </location>
</feature>
<evidence type="ECO:0000256" key="2">
    <source>
        <dbReference type="RuleBase" id="RU362119"/>
    </source>
</evidence>
<dbReference type="RefSeq" id="WP_008028316.1">
    <property type="nucleotide sequence ID" value="NZ_ACYY01000004.1"/>
</dbReference>
<dbReference type="EMBL" id="ACYY01000004">
    <property type="protein sequence ID" value="EEW26120.1"/>
    <property type="molecule type" value="Genomic_DNA"/>
</dbReference>
<sequence>MFLPVRRSTVSLLGACALGALMAAPALAETVKLTILGVGDVYEFGGEEGRGGFARLNAVARAERAANPNTLYLFDGDMLSPSLLSGFDKGQNTIDLTNLVPFDLAVPGNHEFDFGPQNFLEKMAASKYPWAAINITNADGSPIAGLGGVMVKDMGGVKVALIPVAQDTTPEVASSGDLKFLPTVEGGIAAAKAAREAGADLVVGVFQTNNDNDRALIASKAFDVILSGDDHSYGTYYDGITAYVETSLDARFLSPVDLTVEIGEKDGERTVKWVPNFRFIDTAAVTPDPESQVLSDALAKQLDDSLNVVVGTTEGPLDSRRNVVRAEESAMGNLIADAIRDATGADVAITNGGGIRADRTYDAGTVLTRRDILSELPFGNVTVVTELPGSQVLAALENGFSQVEKGAGRFVQVSGIEVVYDPTAEPGSRVAQVKINGADLEPDKLYKVATNDYMLGGGDGFSALGGGKVLTNTGEGGLMANDVMRYIEKTGKVTAKVEGRIQVVGK</sequence>
<evidence type="ECO:0000259" key="3">
    <source>
        <dbReference type="Pfam" id="PF00149"/>
    </source>
</evidence>
<evidence type="ECO:0000256" key="1">
    <source>
        <dbReference type="ARBA" id="ARBA00022729"/>
    </source>
</evidence>
<keyword evidence="6" id="KW-1185">Reference proteome</keyword>
<dbReference type="SUPFAM" id="SSF56300">
    <property type="entry name" value="Metallo-dependent phosphatases"/>
    <property type="match status" value="1"/>
</dbReference>
<dbReference type="PANTHER" id="PTHR11575:SF24">
    <property type="entry name" value="5'-NUCLEOTIDASE"/>
    <property type="match status" value="1"/>
</dbReference>
<evidence type="ECO:0000313" key="5">
    <source>
        <dbReference type="EMBL" id="EEW26120.1"/>
    </source>
</evidence>
<dbReference type="GO" id="GO:0000166">
    <property type="term" value="F:nucleotide binding"/>
    <property type="evidence" value="ECO:0007669"/>
    <property type="project" value="UniProtKB-KW"/>
</dbReference>
<dbReference type="InterPro" id="IPR004843">
    <property type="entry name" value="Calcineurin-like_PHP"/>
</dbReference>
<dbReference type="Pfam" id="PF00149">
    <property type="entry name" value="Metallophos"/>
    <property type="match status" value="1"/>
</dbReference>
<comment type="caution">
    <text evidence="5">The sequence shown here is derived from an EMBL/GenBank/DDBJ whole genome shotgun (WGS) entry which is preliminary data.</text>
</comment>
<gene>
    <name evidence="5" type="ORF">Rsw2DRAFT_0810</name>
</gene>
<name>C8RYD2_9RHOB</name>
<feature type="chain" id="PRO_5005125852" evidence="2">
    <location>
        <begin position="29"/>
        <end position="506"/>
    </location>
</feature>
<dbReference type="Gene3D" id="3.90.780.10">
    <property type="entry name" value="5'-Nucleotidase, C-terminal domain"/>
    <property type="match status" value="1"/>
</dbReference>
<evidence type="ECO:0000313" key="6">
    <source>
        <dbReference type="Proteomes" id="UP000010121"/>
    </source>
</evidence>
<keyword evidence="1 2" id="KW-0732">Signal</keyword>
<dbReference type="AlphaFoldDB" id="C8RYD2"/>
<dbReference type="PANTHER" id="PTHR11575">
    <property type="entry name" value="5'-NUCLEOTIDASE-RELATED"/>
    <property type="match status" value="1"/>
</dbReference>
<feature type="domain" description="5'-Nucleotidase C-terminal" evidence="4">
    <location>
        <begin position="309"/>
        <end position="464"/>
    </location>
</feature>